<protein>
    <recommendedName>
        <fullName evidence="3">Lipoprotein</fullName>
    </recommendedName>
</protein>
<sequence>MRNIKMIIILLIIIILNGCTPNMLNIDDNNNEANNLTDVKHGDETDSPIKIHVRDYYKTWSHAGLYSTFLDSYDSKLYIMKEDKIISTIKDFNYSSPILSPDGKHFISIDVEELDQNKKYMFYLFNTETMEKELYTELDIELEFNNEHLLGTIIWNDQGIYAGSTLFNGNYKLLSNDLIMINASGEIQVVWEDAPSSLIEDIIDYWVLYYEEDDYVAYNLQTKESIIYESFRTPANGLNDYSNLKFLEAPTKLIGSKTSIYEEKYTFIYDHEECKKIKIYDEVFIGFSTSGFAYKKYTGNENEHYIYIKPWDFK</sequence>
<name>A0ABS6G2K3_9FIRM</name>
<dbReference type="EMBL" id="JAHLQK010000002">
    <property type="protein sequence ID" value="MBU5675883.1"/>
    <property type="molecule type" value="Genomic_DNA"/>
</dbReference>
<proteinExistence type="predicted"/>
<dbReference type="RefSeq" id="WP_216415375.1">
    <property type="nucleotide sequence ID" value="NZ_JAHLQK010000002.1"/>
</dbReference>
<gene>
    <name evidence="1" type="ORF">KQI88_05595</name>
</gene>
<evidence type="ECO:0008006" key="3">
    <source>
        <dbReference type="Google" id="ProtNLM"/>
    </source>
</evidence>
<evidence type="ECO:0000313" key="1">
    <source>
        <dbReference type="EMBL" id="MBU5675883.1"/>
    </source>
</evidence>
<dbReference type="Proteomes" id="UP000779508">
    <property type="component" value="Unassembled WGS sequence"/>
</dbReference>
<reference evidence="1 2" key="1">
    <citation type="submission" date="2021-06" db="EMBL/GenBank/DDBJ databases">
        <authorList>
            <person name="Sun Q."/>
            <person name="Li D."/>
        </authorList>
    </citation>
    <scope>NUCLEOTIDE SEQUENCE [LARGE SCALE GENOMIC DNA]</scope>
    <source>
        <strain evidence="1 2">MSJ-5</strain>
    </source>
</reference>
<evidence type="ECO:0000313" key="2">
    <source>
        <dbReference type="Proteomes" id="UP000779508"/>
    </source>
</evidence>
<keyword evidence="2" id="KW-1185">Reference proteome</keyword>
<organism evidence="1 2">
    <name type="scientific">Alkaliphilus flagellatus</name>
    <dbReference type="NCBI Taxonomy" id="2841507"/>
    <lineage>
        <taxon>Bacteria</taxon>
        <taxon>Bacillati</taxon>
        <taxon>Bacillota</taxon>
        <taxon>Clostridia</taxon>
        <taxon>Peptostreptococcales</taxon>
        <taxon>Natronincolaceae</taxon>
        <taxon>Alkaliphilus</taxon>
    </lineage>
</organism>
<comment type="caution">
    <text evidence="1">The sequence shown here is derived from an EMBL/GenBank/DDBJ whole genome shotgun (WGS) entry which is preliminary data.</text>
</comment>
<accession>A0ABS6G2K3</accession>